<name>A0AAV5VFY6_9BILA</name>
<feature type="compositionally biased region" description="Low complexity" evidence="1">
    <location>
        <begin position="246"/>
        <end position="286"/>
    </location>
</feature>
<reference evidence="2" key="1">
    <citation type="submission" date="2023-10" db="EMBL/GenBank/DDBJ databases">
        <title>Genome assembly of Pristionchus species.</title>
        <authorList>
            <person name="Yoshida K."/>
            <person name="Sommer R.J."/>
        </authorList>
    </citation>
    <scope>NUCLEOTIDE SEQUENCE</scope>
    <source>
        <strain evidence="2">RS5133</strain>
    </source>
</reference>
<evidence type="ECO:0000313" key="2">
    <source>
        <dbReference type="EMBL" id="GMT17354.1"/>
    </source>
</evidence>
<feature type="region of interest" description="Disordered" evidence="1">
    <location>
        <begin position="194"/>
        <end position="291"/>
    </location>
</feature>
<feature type="compositionally biased region" description="Polar residues" evidence="1">
    <location>
        <begin position="221"/>
        <end position="238"/>
    </location>
</feature>
<feature type="compositionally biased region" description="Low complexity" evidence="1">
    <location>
        <begin position="85"/>
        <end position="133"/>
    </location>
</feature>
<feature type="compositionally biased region" description="Gly residues" evidence="1">
    <location>
        <begin position="134"/>
        <end position="146"/>
    </location>
</feature>
<gene>
    <name evidence="2" type="ORF">PFISCL1PPCAC_8651</name>
</gene>
<feature type="compositionally biased region" description="Gly residues" evidence="1">
    <location>
        <begin position="41"/>
        <end position="59"/>
    </location>
</feature>
<dbReference type="EMBL" id="BTSY01000003">
    <property type="protein sequence ID" value="GMT17354.1"/>
    <property type="molecule type" value="Genomic_DNA"/>
</dbReference>
<feature type="compositionally biased region" description="Gly residues" evidence="1">
    <location>
        <begin position="1"/>
        <end position="15"/>
    </location>
</feature>
<evidence type="ECO:0008006" key="4">
    <source>
        <dbReference type="Google" id="ProtNLM"/>
    </source>
</evidence>
<feature type="non-terminal residue" evidence="2">
    <location>
        <position position="1"/>
    </location>
</feature>
<proteinExistence type="predicted"/>
<sequence>NQGGMGGYGSGGAGQQPGQPSQQQPYGGPQQQQQPQQYYQGGYGGGGGVPGSGGGGGAGANPMYGASGAPQQQQFAGRGGGPGGPQQAYGGYYGGAQPAPSGQSYMQQGGGSQQQQPQPNMYGMQSQPSQMQGGSSGMYGGGGSGGAPSASNAPPPNTNFGMTPSYASSSVSTAPFGALAASTGSGMAPVMGGGGGGGAASSSSMSFGASPASMPHAGAVASSSMQHGTPQQQPSMQGSGLPDYKPPSAHQPVQPQQQPQPSQPAAATAQPAAAATTTAPQQQQQPNVSYKVPNPYSADVLDHLERYSVPDLCAIGRELIADLNYRTSFLCTTLKAVSDRKSYTIAPEPQMEYCQMLLKKLVEIRLRIEKNMPKNRLTPDNFIEMLREPGEPEVTQRVREQEEIFAANREKLINLSSDLKMLDWLAQVADPSHLKKTDGVVRKEATKPGVI</sequence>
<comment type="caution">
    <text evidence="2">The sequence shown here is derived from an EMBL/GenBank/DDBJ whole genome shotgun (WGS) entry which is preliminary data.</text>
</comment>
<feature type="compositionally biased region" description="Low complexity" evidence="1">
    <location>
        <begin position="16"/>
        <end position="40"/>
    </location>
</feature>
<feature type="compositionally biased region" description="Low complexity" evidence="1">
    <location>
        <begin position="200"/>
        <end position="215"/>
    </location>
</feature>
<keyword evidence="3" id="KW-1185">Reference proteome</keyword>
<accession>A0AAV5VFY6</accession>
<dbReference type="Proteomes" id="UP001432322">
    <property type="component" value="Unassembled WGS sequence"/>
</dbReference>
<protein>
    <recommendedName>
        <fullName evidence="4">Mediator complex subunit 30</fullName>
    </recommendedName>
</protein>
<dbReference type="AlphaFoldDB" id="A0AAV5VFY6"/>
<feature type="region of interest" description="Disordered" evidence="1">
    <location>
        <begin position="1"/>
        <end position="161"/>
    </location>
</feature>
<organism evidence="2 3">
    <name type="scientific">Pristionchus fissidentatus</name>
    <dbReference type="NCBI Taxonomy" id="1538716"/>
    <lineage>
        <taxon>Eukaryota</taxon>
        <taxon>Metazoa</taxon>
        <taxon>Ecdysozoa</taxon>
        <taxon>Nematoda</taxon>
        <taxon>Chromadorea</taxon>
        <taxon>Rhabditida</taxon>
        <taxon>Rhabditina</taxon>
        <taxon>Diplogasteromorpha</taxon>
        <taxon>Diplogasteroidea</taxon>
        <taxon>Neodiplogasteridae</taxon>
        <taxon>Pristionchus</taxon>
    </lineage>
</organism>
<evidence type="ECO:0000256" key="1">
    <source>
        <dbReference type="SAM" id="MobiDB-lite"/>
    </source>
</evidence>
<evidence type="ECO:0000313" key="3">
    <source>
        <dbReference type="Proteomes" id="UP001432322"/>
    </source>
</evidence>